<sequence length="60" mass="7410">MNFIESINKSDLQTNLQYLYQIRIQIQSKKAQLTLQRTNLRIKYEQEMYELFEKRKVLIN</sequence>
<name>A0ABQ0DPK3_9EUKA</name>
<dbReference type="EMBL" id="BAAFRS010000218">
    <property type="protein sequence ID" value="GAB1224770.1"/>
    <property type="molecule type" value="Genomic_DNA"/>
</dbReference>
<gene>
    <name evidence="1" type="ORF">ENUP19_0218G0025</name>
</gene>
<comment type="caution">
    <text evidence="1">The sequence shown here is derived from an EMBL/GenBank/DDBJ whole genome shotgun (WGS) entry which is preliminary data.</text>
</comment>
<protein>
    <submittedName>
        <fullName evidence="1">Uncharacterized protein</fullName>
    </submittedName>
</protein>
<accession>A0ABQ0DPK3</accession>
<dbReference type="SUPFAM" id="SSF143113">
    <property type="entry name" value="NAP-like"/>
    <property type="match status" value="1"/>
</dbReference>
<evidence type="ECO:0000313" key="1">
    <source>
        <dbReference type="EMBL" id="GAB1224770.1"/>
    </source>
</evidence>
<evidence type="ECO:0000313" key="2">
    <source>
        <dbReference type="Proteomes" id="UP001628156"/>
    </source>
</evidence>
<proteinExistence type="predicted"/>
<reference evidence="1 2" key="1">
    <citation type="journal article" date="2019" name="PLoS Negl. Trop. Dis.">
        <title>Whole genome sequencing of Entamoeba nuttalli reveals mammalian host-related molecular signatures and a novel octapeptide-repeat surface protein.</title>
        <authorList>
            <person name="Tanaka M."/>
            <person name="Makiuchi T."/>
            <person name="Komiyama T."/>
            <person name="Shiina T."/>
            <person name="Osaki K."/>
            <person name="Tachibana H."/>
        </authorList>
    </citation>
    <scope>NUCLEOTIDE SEQUENCE [LARGE SCALE GENOMIC DNA]</scope>
    <source>
        <strain evidence="1 2">P19-061405</strain>
    </source>
</reference>
<organism evidence="1 2">
    <name type="scientific">Entamoeba nuttalli</name>
    <dbReference type="NCBI Taxonomy" id="412467"/>
    <lineage>
        <taxon>Eukaryota</taxon>
        <taxon>Amoebozoa</taxon>
        <taxon>Evosea</taxon>
        <taxon>Archamoebae</taxon>
        <taxon>Mastigamoebida</taxon>
        <taxon>Entamoebidae</taxon>
        <taxon>Entamoeba</taxon>
    </lineage>
</organism>
<dbReference type="Proteomes" id="UP001628156">
    <property type="component" value="Unassembled WGS sequence"/>
</dbReference>
<dbReference type="InterPro" id="IPR037231">
    <property type="entry name" value="NAP-like_sf"/>
</dbReference>
<keyword evidence="2" id="KW-1185">Reference proteome</keyword>